<dbReference type="Proteomes" id="UP000183926">
    <property type="component" value="Unassembled WGS sequence"/>
</dbReference>
<feature type="transmembrane region" description="Helical" evidence="1">
    <location>
        <begin position="6"/>
        <end position="27"/>
    </location>
</feature>
<protein>
    <submittedName>
        <fullName evidence="2">Uncharacterized protein</fullName>
    </submittedName>
</protein>
<evidence type="ECO:0000313" key="3">
    <source>
        <dbReference type="Proteomes" id="UP000183926"/>
    </source>
</evidence>
<accession>A0A1I7H5N4</accession>
<keyword evidence="1" id="KW-0472">Membrane</keyword>
<keyword evidence="1" id="KW-1133">Transmembrane helix</keyword>
<name>A0A1I7H5N4_9PROT</name>
<proteinExistence type="predicted"/>
<gene>
    <name evidence="2" type="ORF">SAMN05216339_10467</name>
</gene>
<reference evidence="2 3" key="1">
    <citation type="submission" date="2016-10" db="EMBL/GenBank/DDBJ databases">
        <authorList>
            <person name="de Groot N.N."/>
        </authorList>
    </citation>
    <scope>NUCLEOTIDE SEQUENCE [LARGE SCALE GENOMIC DNA]</scope>
    <source>
        <strain evidence="2 3">Nm24</strain>
    </source>
</reference>
<dbReference type="RefSeq" id="WP_074927941.1">
    <property type="nucleotide sequence ID" value="NZ_FPBL01000004.1"/>
</dbReference>
<evidence type="ECO:0000313" key="2">
    <source>
        <dbReference type="EMBL" id="SFU55836.1"/>
    </source>
</evidence>
<dbReference type="OrthoDB" id="8549781at2"/>
<evidence type="ECO:0000256" key="1">
    <source>
        <dbReference type="SAM" id="Phobius"/>
    </source>
</evidence>
<keyword evidence="1" id="KW-0812">Transmembrane</keyword>
<dbReference type="EMBL" id="FPBL01000004">
    <property type="protein sequence ID" value="SFU55836.1"/>
    <property type="molecule type" value="Genomic_DNA"/>
</dbReference>
<feature type="transmembrane region" description="Helical" evidence="1">
    <location>
        <begin position="48"/>
        <end position="79"/>
    </location>
</feature>
<sequence length="83" mass="9364">MEDTAPIANLLYSILALPIAFMVLYWVKIRKDRHRNESGEMEYRSLGHALSFFVVEGLALVGSLSILITAISGIVRYIIYIYG</sequence>
<organism evidence="2 3">
    <name type="scientific">Nitrosomonas eutropha</name>
    <dbReference type="NCBI Taxonomy" id="916"/>
    <lineage>
        <taxon>Bacteria</taxon>
        <taxon>Pseudomonadati</taxon>
        <taxon>Pseudomonadota</taxon>
        <taxon>Betaproteobacteria</taxon>
        <taxon>Nitrosomonadales</taxon>
        <taxon>Nitrosomonadaceae</taxon>
        <taxon>Nitrosomonas</taxon>
    </lineage>
</organism>
<dbReference type="AlphaFoldDB" id="A0A1I7H5N4"/>